<comment type="similarity">
    <text evidence="1">Belongs to the oxygen-dependent FAD-linked oxidoreductase family.</text>
</comment>
<dbReference type="GeneID" id="66990225"/>
<evidence type="ECO:0000256" key="4">
    <source>
        <dbReference type="ARBA" id="ARBA00023002"/>
    </source>
</evidence>
<dbReference type="EMBL" id="BBXM02000002">
    <property type="protein sequence ID" value="GIC86379.1"/>
    <property type="molecule type" value="Genomic_DNA"/>
</dbReference>
<dbReference type="SUPFAM" id="SSF56176">
    <property type="entry name" value="FAD-binding/transporter-associated domain-like"/>
    <property type="match status" value="1"/>
</dbReference>
<sequence length="769" mass="85730">MTSLQLLTLYLAGLVVANWNVSVAGTPCACAQLGSSYPDKLLFPSSANYTVEATSYWDIRDDLHPSCIFLPTTAIEVANAVKILTHCDAHFAVRGGGHMNFPGANNIDNGVLIALSGMDQFTVHNETIDVGPGMTWYDVYSALDPYGRIAIGGRLKTIGVPGLTLIGGVHYFINKYGFAMDNVVRYEVVLGNGTQVVASSTSHPDLFWALKGGANNFGIVTKFTLKTFAIPKISTTIQSFNESAIYDYITAVCDLVRLDEPNPIAAGGVFTINYNATTKVSSASLIGVQEGVSRPPSQFANFTAIPGTGTSKIHNVTTGKQFAAGLITPNQMFRVMFSHHTVQPDAETLYSIYQAWKRAVDEISDVQGLYPTFIMNLSPAGAARVAKTNGIGNVWGLDDQPMILWQFSTGWDLASDDIRVQTWSRRLAESLHAINRKKGISSEFIYMGDAGEWQDPFAAFPEANVQRMKAVRAAYDPLRTFSRLNWATTATAISPPEKQGIETELNYWEGSDDPIIIDFNTPDGKQKFAEVEKQEARHPVLIHDIRGTEDQYTLEKHGFQYFHDEVPELDDWTDEQKVIDTLIPKSEELVRKITGAKETMTFTHRIRCFSSDEAKLADNRAPAHSVHTDFTVAGALRHLENEISDPERVKQLFSGRVMIVNVWRPLKTVHRDPLAVCDWQSTSPQHDIVPYRLVLPQGWNELSKVRYSQDHRWYYLSKQQRDEPLVFTQFDSSRLEEGGCTLAHSAFELPSTIEYEPRQSIEIKMFAFL</sequence>
<organism evidence="8 9">
    <name type="scientific">Aspergillus udagawae</name>
    <dbReference type="NCBI Taxonomy" id="91492"/>
    <lineage>
        <taxon>Eukaryota</taxon>
        <taxon>Fungi</taxon>
        <taxon>Dikarya</taxon>
        <taxon>Ascomycota</taxon>
        <taxon>Pezizomycotina</taxon>
        <taxon>Eurotiomycetes</taxon>
        <taxon>Eurotiomycetidae</taxon>
        <taxon>Eurotiales</taxon>
        <taxon>Aspergillaceae</taxon>
        <taxon>Aspergillus</taxon>
        <taxon>Aspergillus subgen. Fumigati</taxon>
    </lineage>
</organism>
<reference evidence="8" key="2">
    <citation type="submission" date="2021-01" db="EMBL/GenBank/DDBJ databases">
        <title>Pan-genome distribution and transcriptional activeness of fungal secondary metabolism genes in Aspergillus section Fumigati.</title>
        <authorList>
            <person name="Takahashi H."/>
            <person name="Umemura M."/>
            <person name="Ninomiya A."/>
            <person name="Kusuya Y."/>
            <person name="Urayama S."/>
            <person name="Shimizu M."/>
            <person name="Watanabe A."/>
            <person name="Kamei K."/>
            <person name="Yaguchi T."/>
            <person name="Hagiwara D."/>
        </authorList>
    </citation>
    <scope>NUCLEOTIDE SEQUENCE</scope>
    <source>
        <strain evidence="8">IFM 46973</strain>
    </source>
</reference>
<dbReference type="InterPro" id="IPR016166">
    <property type="entry name" value="FAD-bd_PCMH"/>
</dbReference>
<dbReference type="AlphaFoldDB" id="A0A8E0QKB8"/>
<dbReference type="InterPro" id="IPR050416">
    <property type="entry name" value="FAD-linked_Oxidoreductase"/>
</dbReference>
<dbReference type="PROSITE" id="PS51387">
    <property type="entry name" value="FAD_PCMH"/>
    <property type="match status" value="1"/>
</dbReference>
<dbReference type="PANTHER" id="PTHR42973">
    <property type="entry name" value="BINDING OXIDOREDUCTASE, PUTATIVE (AFU_ORTHOLOGUE AFUA_1G17690)-RELATED"/>
    <property type="match status" value="1"/>
</dbReference>
<evidence type="ECO:0000256" key="6">
    <source>
        <dbReference type="SAM" id="SignalP"/>
    </source>
</evidence>
<name>A0A8E0QKB8_9EURO</name>
<evidence type="ECO:0000313" key="9">
    <source>
        <dbReference type="Proteomes" id="UP000036893"/>
    </source>
</evidence>
<dbReference type="Gene3D" id="3.30.465.10">
    <property type="match status" value="1"/>
</dbReference>
<dbReference type="GO" id="GO:0071949">
    <property type="term" value="F:FAD binding"/>
    <property type="evidence" value="ECO:0007669"/>
    <property type="project" value="InterPro"/>
</dbReference>
<dbReference type="InterPro" id="IPR044053">
    <property type="entry name" value="AsaB-like"/>
</dbReference>
<evidence type="ECO:0000259" key="7">
    <source>
        <dbReference type="PROSITE" id="PS51387"/>
    </source>
</evidence>
<protein>
    <recommendedName>
        <fullName evidence="7">FAD-binding PCMH-type domain-containing protein</fullName>
    </recommendedName>
</protein>
<feature type="signal peptide" evidence="6">
    <location>
        <begin position="1"/>
        <end position="17"/>
    </location>
</feature>
<dbReference type="InterPro" id="IPR006094">
    <property type="entry name" value="Oxid_FAD_bind_N"/>
</dbReference>
<reference evidence="8" key="1">
    <citation type="journal article" date="2015" name="Genome Announc.">
        <title>Draft Genome Sequence of the Pathogenic Filamentous Fungus Aspergillus udagawae Strain IFM 46973T.</title>
        <authorList>
            <person name="Kusuya Y."/>
            <person name="Takahashi-Nakaguchi A."/>
            <person name="Takahashi H."/>
            <person name="Yaguchi T."/>
        </authorList>
    </citation>
    <scope>NUCLEOTIDE SEQUENCE</scope>
    <source>
        <strain evidence="8">IFM 46973</strain>
    </source>
</reference>
<evidence type="ECO:0000313" key="8">
    <source>
        <dbReference type="EMBL" id="GIC86379.1"/>
    </source>
</evidence>
<dbReference type="Proteomes" id="UP000036893">
    <property type="component" value="Unassembled WGS sequence"/>
</dbReference>
<dbReference type="InterPro" id="IPR036318">
    <property type="entry name" value="FAD-bd_PCMH-like_sf"/>
</dbReference>
<dbReference type="GO" id="GO:0016491">
    <property type="term" value="F:oxidoreductase activity"/>
    <property type="evidence" value="ECO:0007669"/>
    <property type="project" value="UniProtKB-KW"/>
</dbReference>
<comment type="similarity">
    <text evidence="5">Belongs to the asaB hydroxylase/desaturase family.</text>
</comment>
<feature type="domain" description="FAD-binding PCMH-type" evidence="7">
    <location>
        <begin position="61"/>
        <end position="230"/>
    </location>
</feature>
<keyword evidence="3" id="KW-0274">FAD</keyword>
<keyword evidence="4" id="KW-0560">Oxidoreductase</keyword>
<proteinExistence type="inferred from homology"/>
<evidence type="ECO:0000256" key="2">
    <source>
        <dbReference type="ARBA" id="ARBA00022630"/>
    </source>
</evidence>
<evidence type="ECO:0000256" key="1">
    <source>
        <dbReference type="ARBA" id="ARBA00005466"/>
    </source>
</evidence>
<dbReference type="NCBIfam" id="NF041278">
    <property type="entry name" value="CmcJ_NvfI_EfuI"/>
    <property type="match status" value="1"/>
</dbReference>
<comment type="caution">
    <text evidence="8">The sequence shown here is derived from an EMBL/GenBank/DDBJ whole genome shotgun (WGS) entry which is preliminary data.</text>
</comment>
<dbReference type="RefSeq" id="XP_043143645.1">
    <property type="nucleotide sequence ID" value="XM_043287710.1"/>
</dbReference>
<keyword evidence="2" id="KW-0285">Flavoprotein</keyword>
<dbReference type="InterPro" id="IPR016169">
    <property type="entry name" value="FAD-bd_PCMH_sub2"/>
</dbReference>
<dbReference type="PANTHER" id="PTHR42973:SF53">
    <property type="entry name" value="FAD-BINDING PCMH-TYPE DOMAIN-CONTAINING PROTEIN-RELATED"/>
    <property type="match status" value="1"/>
</dbReference>
<feature type="chain" id="PRO_5034034718" description="FAD-binding PCMH-type domain-containing protein" evidence="6">
    <location>
        <begin position="18"/>
        <end position="769"/>
    </location>
</feature>
<dbReference type="Pfam" id="PF01565">
    <property type="entry name" value="FAD_binding_4"/>
    <property type="match status" value="1"/>
</dbReference>
<gene>
    <name evidence="8" type="ORF">Aud_002749</name>
</gene>
<accession>A0A8E0QKB8</accession>
<evidence type="ECO:0000256" key="3">
    <source>
        <dbReference type="ARBA" id="ARBA00022827"/>
    </source>
</evidence>
<keyword evidence="6" id="KW-0732">Signal</keyword>
<evidence type="ECO:0000256" key="5">
    <source>
        <dbReference type="ARBA" id="ARBA00023604"/>
    </source>
</evidence>